<sequence>MVIIFSSIYDYFEFIFISHMHVILILEIKCVKQVTRLAISHEQSPLTSRNVKRGVSLPCCDLFYWLDKSLSKKMNLRIIEKKATG</sequence>
<name>A0A0V0HFX7_SOLCH</name>
<dbReference type="AlphaFoldDB" id="A0A0V0HFX7"/>
<proteinExistence type="predicted"/>
<protein>
    <submittedName>
        <fullName evidence="1">Putative ovule protein</fullName>
    </submittedName>
</protein>
<evidence type="ECO:0000313" key="1">
    <source>
        <dbReference type="EMBL" id="JAP19043.1"/>
    </source>
</evidence>
<accession>A0A0V0HFX7</accession>
<dbReference type="EMBL" id="GEDG01020533">
    <property type="protein sequence ID" value="JAP19043.1"/>
    <property type="molecule type" value="Transcribed_RNA"/>
</dbReference>
<reference evidence="1" key="1">
    <citation type="submission" date="2015-12" db="EMBL/GenBank/DDBJ databases">
        <title>Gene expression during late stages of embryo sac development: a critical building block for successful pollen-pistil interactions.</title>
        <authorList>
            <person name="Liu Y."/>
            <person name="Joly V."/>
            <person name="Sabar M."/>
            <person name="Matton D.P."/>
        </authorList>
    </citation>
    <scope>NUCLEOTIDE SEQUENCE</scope>
</reference>
<organism evidence="1">
    <name type="scientific">Solanum chacoense</name>
    <name type="common">Chaco potato</name>
    <dbReference type="NCBI Taxonomy" id="4108"/>
    <lineage>
        <taxon>Eukaryota</taxon>
        <taxon>Viridiplantae</taxon>
        <taxon>Streptophyta</taxon>
        <taxon>Embryophyta</taxon>
        <taxon>Tracheophyta</taxon>
        <taxon>Spermatophyta</taxon>
        <taxon>Magnoliopsida</taxon>
        <taxon>eudicotyledons</taxon>
        <taxon>Gunneridae</taxon>
        <taxon>Pentapetalae</taxon>
        <taxon>asterids</taxon>
        <taxon>lamiids</taxon>
        <taxon>Solanales</taxon>
        <taxon>Solanaceae</taxon>
        <taxon>Solanoideae</taxon>
        <taxon>Solaneae</taxon>
        <taxon>Solanum</taxon>
    </lineage>
</organism>